<keyword evidence="3" id="KW-0238">DNA-binding</keyword>
<accession>A0A0B6D0N8</accession>
<dbReference type="AlphaFoldDB" id="A0A0B6D0N8"/>
<dbReference type="InterPro" id="IPR004107">
    <property type="entry name" value="Integrase_SAM-like_N"/>
</dbReference>
<gene>
    <name evidence="6" type="ORF">LA55_519</name>
</gene>
<dbReference type="InterPro" id="IPR011946">
    <property type="entry name" value="Integrase_integron-type"/>
</dbReference>
<evidence type="ECO:0000256" key="4">
    <source>
        <dbReference type="ARBA" id="ARBA00023172"/>
    </source>
</evidence>
<feature type="domain" description="Tyr recombinase" evidence="5">
    <location>
        <begin position="58"/>
        <end position="271"/>
    </location>
</feature>
<dbReference type="KEGG" id="fpz:LA55_519"/>
<sequence>MGKLEIEAFLTHLTTHKNVAATTQNQAFNAILFLYEQVLQISLKDQNINALRAKQRERMPTVLSMEEVKLVIFNMSGVYKIMLSLLYGAGLRMHELLRLRIKDIDFAMGNIYIIDSKGLKDRIVPLPKSIIEDLQMHMQYVQNIHNKDLADGFGEVEMPNNLSSKYPNAKYKFQWQYLFPMKTTTLTLDKKTRMRFHILDRTFSRNIQSAVRKSNINKHVTAHTFRHSFATHLLQNGIDIRTIQELLGHKDVNTTMIYTHIVKELNKGNFKSPLDIM</sequence>
<dbReference type="InterPro" id="IPR011010">
    <property type="entry name" value="DNA_brk_join_enz"/>
</dbReference>
<dbReference type="InterPro" id="IPR013762">
    <property type="entry name" value="Integrase-like_cat_sf"/>
</dbReference>
<proteinExistence type="inferred from homology"/>
<dbReference type="InterPro" id="IPR010998">
    <property type="entry name" value="Integrase_recombinase_N"/>
</dbReference>
<dbReference type="GO" id="GO:0003677">
    <property type="term" value="F:DNA binding"/>
    <property type="evidence" value="ECO:0007669"/>
    <property type="project" value="UniProtKB-KW"/>
</dbReference>
<keyword evidence="4" id="KW-0233">DNA recombination</keyword>
<evidence type="ECO:0000256" key="3">
    <source>
        <dbReference type="ARBA" id="ARBA00023125"/>
    </source>
</evidence>
<dbReference type="SUPFAM" id="SSF56349">
    <property type="entry name" value="DNA breaking-rejoining enzymes"/>
    <property type="match status" value="1"/>
</dbReference>
<evidence type="ECO:0000313" key="6">
    <source>
        <dbReference type="EMBL" id="AJI52396.1"/>
    </source>
</evidence>
<name>A0A0B6D0N8_9GAMM</name>
<dbReference type="InterPro" id="IPR050090">
    <property type="entry name" value="Tyrosine_recombinase_XerCD"/>
</dbReference>
<dbReference type="NCBIfam" id="TIGR02249">
    <property type="entry name" value="integrase_gron"/>
    <property type="match status" value="1"/>
</dbReference>
<dbReference type="PANTHER" id="PTHR30349">
    <property type="entry name" value="PHAGE INTEGRASE-RELATED"/>
    <property type="match status" value="1"/>
</dbReference>
<dbReference type="Gene3D" id="1.10.443.10">
    <property type="entry name" value="Intergrase catalytic core"/>
    <property type="match status" value="1"/>
</dbReference>
<dbReference type="Pfam" id="PF00589">
    <property type="entry name" value="Phage_integrase"/>
    <property type="match status" value="1"/>
</dbReference>
<dbReference type="GO" id="GO:0015074">
    <property type="term" value="P:DNA integration"/>
    <property type="evidence" value="ECO:0007669"/>
    <property type="project" value="UniProtKB-KW"/>
</dbReference>
<dbReference type="GO" id="GO:0006310">
    <property type="term" value="P:DNA recombination"/>
    <property type="evidence" value="ECO:0007669"/>
    <property type="project" value="UniProtKB-KW"/>
</dbReference>
<comment type="similarity">
    <text evidence="1">Belongs to the 'phage' integrase family.</text>
</comment>
<dbReference type="Gene3D" id="1.10.150.130">
    <property type="match status" value="1"/>
</dbReference>
<dbReference type="PROSITE" id="PS51898">
    <property type="entry name" value="TYR_RECOMBINASE"/>
    <property type="match status" value="1"/>
</dbReference>
<protein>
    <submittedName>
        <fullName evidence="6">Integron integrase family protein</fullName>
    </submittedName>
</protein>
<dbReference type="Proteomes" id="UP000031830">
    <property type="component" value="Chromosome"/>
</dbReference>
<dbReference type="InterPro" id="IPR002104">
    <property type="entry name" value="Integrase_catalytic"/>
</dbReference>
<evidence type="ECO:0000259" key="5">
    <source>
        <dbReference type="PROSITE" id="PS51898"/>
    </source>
</evidence>
<reference evidence="6 7" key="1">
    <citation type="journal article" date="2015" name="Genome Announc.">
        <title>Genome sequencing of 18 francisella strains to aid in assay development and testing.</title>
        <authorList>
            <person name="Johnson S.L."/>
            <person name="Daligault H.E."/>
            <person name="Davenport K.W."/>
            <person name="Coyne S.R."/>
            <person name="Frey K.G."/>
            <person name="Koroleva G.I."/>
            <person name="Broomall S.M."/>
            <person name="Bishop-Lilly K.A."/>
            <person name="Bruce D.C."/>
            <person name="Chertkov O."/>
            <person name="Freitas T."/>
            <person name="Jaissle J."/>
            <person name="Ladner J.T."/>
            <person name="Rosenzweig C.N."/>
            <person name="Gibbons H.S."/>
            <person name="Palacios G.F."/>
            <person name="Redden C.L."/>
            <person name="Xu Y."/>
            <person name="Minogue T.D."/>
            <person name="Chain P.S."/>
        </authorList>
    </citation>
    <scope>NUCLEOTIDE SEQUENCE [LARGE SCALE GENOMIC DNA]</scope>
    <source>
        <strain evidence="6 7">GA01-2794</strain>
    </source>
</reference>
<dbReference type="Pfam" id="PF13495">
    <property type="entry name" value="Phage_int_SAM_4"/>
    <property type="match status" value="1"/>
</dbReference>
<evidence type="ECO:0000256" key="1">
    <source>
        <dbReference type="ARBA" id="ARBA00008857"/>
    </source>
</evidence>
<organism evidence="6 7">
    <name type="scientific">Francisella philomiragia</name>
    <dbReference type="NCBI Taxonomy" id="28110"/>
    <lineage>
        <taxon>Bacteria</taxon>
        <taxon>Pseudomonadati</taxon>
        <taxon>Pseudomonadota</taxon>
        <taxon>Gammaproteobacteria</taxon>
        <taxon>Thiotrichales</taxon>
        <taxon>Francisellaceae</taxon>
        <taxon>Francisella</taxon>
    </lineage>
</organism>
<dbReference type="EMBL" id="CP009440">
    <property type="protein sequence ID" value="AJI52396.1"/>
    <property type="molecule type" value="Genomic_DNA"/>
</dbReference>
<evidence type="ECO:0000256" key="2">
    <source>
        <dbReference type="ARBA" id="ARBA00022908"/>
    </source>
</evidence>
<evidence type="ECO:0000313" key="7">
    <source>
        <dbReference type="Proteomes" id="UP000031830"/>
    </source>
</evidence>
<dbReference type="PANTHER" id="PTHR30349:SF64">
    <property type="entry name" value="PROPHAGE INTEGRASE INTD-RELATED"/>
    <property type="match status" value="1"/>
</dbReference>
<keyword evidence="2" id="KW-0229">DNA integration</keyword>